<keyword evidence="3" id="KW-1185">Reference proteome</keyword>
<keyword evidence="1" id="KW-0812">Transmembrane</keyword>
<sequence length="114" mass="13119">MNFKKTILFLLFSIFILIIIYNYGLPFFSIQYNSGMGMHESYGYYNNSITYYGNFISLIIFILSAMIVIIAVIKIFSTSGQKKCKKCGLTIENHEWKICPRCGNTLKDGSVNER</sequence>
<evidence type="ECO:0000313" key="3">
    <source>
        <dbReference type="Proteomes" id="UP000515703"/>
    </source>
</evidence>
<name>A0A7I8DN37_9FIRM</name>
<organism evidence="2 3">
    <name type="scientific">Anaerocolumna chitinilytica</name>
    <dbReference type="NCBI Taxonomy" id="1727145"/>
    <lineage>
        <taxon>Bacteria</taxon>
        <taxon>Bacillati</taxon>
        <taxon>Bacillota</taxon>
        <taxon>Clostridia</taxon>
        <taxon>Lachnospirales</taxon>
        <taxon>Lachnospiraceae</taxon>
        <taxon>Anaerocolumna</taxon>
    </lineage>
</organism>
<dbReference type="KEGG" id="acht:bsdcttw_14860"/>
<reference evidence="2 3" key="1">
    <citation type="submission" date="2020-08" db="EMBL/GenBank/DDBJ databases">
        <title>Draft genome sequencing of an Anaerocolumna strain isolated from anoxic soil subjected to BSD treatment.</title>
        <authorList>
            <person name="Uek A."/>
            <person name="Tonouchi A."/>
        </authorList>
    </citation>
    <scope>NUCLEOTIDE SEQUENCE [LARGE SCALE GENOMIC DNA]</scope>
    <source>
        <strain evidence="2 3">CTTW</strain>
    </source>
</reference>
<proteinExistence type="predicted"/>
<gene>
    <name evidence="2" type="ORF">bsdcttw_14860</name>
</gene>
<accession>A0A7I8DN37</accession>
<evidence type="ECO:0000256" key="1">
    <source>
        <dbReference type="SAM" id="Phobius"/>
    </source>
</evidence>
<keyword evidence="1" id="KW-1133">Transmembrane helix</keyword>
<evidence type="ECO:0008006" key="4">
    <source>
        <dbReference type="Google" id="ProtNLM"/>
    </source>
</evidence>
<dbReference type="Proteomes" id="UP000515703">
    <property type="component" value="Chromosome"/>
</dbReference>
<feature type="transmembrane region" description="Helical" evidence="1">
    <location>
        <begin position="49"/>
        <end position="76"/>
    </location>
</feature>
<reference evidence="2 3" key="2">
    <citation type="submission" date="2020-08" db="EMBL/GenBank/DDBJ databases">
        <authorList>
            <person name="Ueki A."/>
            <person name="Tonouchi A."/>
        </authorList>
    </citation>
    <scope>NUCLEOTIDE SEQUENCE [LARGE SCALE GENOMIC DNA]</scope>
    <source>
        <strain evidence="2 3">CTTW</strain>
    </source>
</reference>
<feature type="transmembrane region" description="Helical" evidence="1">
    <location>
        <begin position="7"/>
        <end position="29"/>
    </location>
</feature>
<keyword evidence="1" id="KW-0472">Membrane</keyword>
<evidence type="ECO:0000313" key="2">
    <source>
        <dbReference type="EMBL" id="BCJ98445.1"/>
    </source>
</evidence>
<dbReference type="AlphaFoldDB" id="A0A7I8DN37"/>
<dbReference type="EMBL" id="AP023368">
    <property type="protein sequence ID" value="BCJ98445.1"/>
    <property type="molecule type" value="Genomic_DNA"/>
</dbReference>
<protein>
    <recommendedName>
        <fullName evidence="4">Zinc ribbon domain-containing protein</fullName>
    </recommendedName>
</protein>